<keyword evidence="1" id="KW-0732">Signal</keyword>
<dbReference type="PROSITE" id="PS51257">
    <property type="entry name" value="PROKAR_LIPOPROTEIN"/>
    <property type="match status" value="1"/>
</dbReference>
<dbReference type="PANTHER" id="PTHR43649">
    <property type="entry name" value="ARABINOSE-BINDING PROTEIN-RELATED"/>
    <property type="match status" value="1"/>
</dbReference>
<feature type="signal peptide" evidence="1">
    <location>
        <begin position="1"/>
        <end position="25"/>
    </location>
</feature>
<reference evidence="2 3" key="1">
    <citation type="submission" date="2023-10" db="EMBL/GenBank/DDBJ databases">
        <authorList>
            <person name="Wang X.X."/>
        </authorList>
    </citation>
    <scope>NUCLEOTIDE SEQUENCE [LARGE SCALE GENOMIC DNA]</scope>
    <source>
        <strain evidence="2 3">NBRC 12816</strain>
    </source>
</reference>
<dbReference type="PANTHER" id="PTHR43649:SF14">
    <property type="entry name" value="BLR3389 PROTEIN"/>
    <property type="match status" value="1"/>
</dbReference>
<dbReference type="Pfam" id="PF01547">
    <property type="entry name" value="SBP_bac_1"/>
    <property type="match status" value="1"/>
</dbReference>
<evidence type="ECO:0000256" key="1">
    <source>
        <dbReference type="SAM" id="SignalP"/>
    </source>
</evidence>
<evidence type="ECO:0000313" key="2">
    <source>
        <dbReference type="EMBL" id="MDX2296345.1"/>
    </source>
</evidence>
<dbReference type="Proteomes" id="UP001278571">
    <property type="component" value="Unassembled WGS sequence"/>
</dbReference>
<keyword evidence="3" id="KW-1185">Reference proteome</keyword>
<gene>
    <name evidence="2" type="ORF">R2363_29705</name>
</gene>
<sequence>MKRHTRLLRTAVVGGASLALTLSLAACGGSGDSAEGGAGTIHVLVYGDATNKVEKQLVDTFNKTSKVKAVLDTIPGADYQSKLQTIISGKQAPDVFFNWGGGSIKPFVDAGLLMPLDDFIAKDPGLKSNFLPSVFDTAVVGGKPYGVPMRGTQPVLLFSNKKVLADAGVTAPRTWDELLAAVKTLKAKGVTPIALGGGDRWPTQMWFQYLYDRVAGPELFQKAVNGDKSVWASEDSKKALGMLKELIDAGAFGTNYDSVKFTDGGSPALLATGKAAFELMGSWEYSTLQDAYPDFVKSDLGYGTFPAIAGGKGDPANLAGNTNNYYSVLKNTEHPEAVAEFLKLMYSDEFVKGQLGIGNLPTTTNTPRFLDGSANPAYSKYQYDLVKKAPAFQLSWDQAYPPAATTTIHQAVQQFFNGQTDADAFIAAMQSLPAA</sequence>
<dbReference type="SUPFAM" id="SSF53850">
    <property type="entry name" value="Periplasmic binding protein-like II"/>
    <property type="match status" value="1"/>
</dbReference>
<protein>
    <submittedName>
        <fullName evidence="2">Extracellular solute-binding protein</fullName>
    </submittedName>
</protein>
<comment type="caution">
    <text evidence="2">The sequence shown here is derived from an EMBL/GenBank/DDBJ whole genome shotgun (WGS) entry which is preliminary data.</text>
</comment>
<feature type="chain" id="PRO_5047219678" evidence="1">
    <location>
        <begin position="26"/>
        <end position="435"/>
    </location>
</feature>
<dbReference type="InterPro" id="IPR050490">
    <property type="entry name" value="Bact_solute-bd_prot1"/>
</dbReference>
<proteinExistence type="predicted"/>
<accession>A0ABU4KEY5</accession>
<dbReference type="EMBL" id="JAWJZF010000492">
    <property type="protein sequence ID" value="MDX2296345.1"/>
    <property type="molecule type" value="Genomic_DNA"/>
</dbReference>
<dbReference type="RefSeq" id="WP_319012516.1">
    <property type="nucleotide sequence ID" value="NZ_JAWJZF010000492.1"/>
</dbReference>
<organism evidence="2 3">
    <name type="scientific">Streptomyces roseolus</name>
    <dbReference type="NCBI Taxonomy" id="67358"/>
    <lineage>
        <taxon>Bacteria</taxon>
        <taxon>Bacillati</taxon>
        <taxon>Actinomycetota</taxon>
        <taxon>Actinomycetes</taxon>
        <taxon>Kitasatosporales</taxon>
        <taxon>Streptomycetaceae</taxon>
        <taxon>Streptomyces</taxon>
    </lineage>
</organism>
<name>A0ABU4KEY5_9ACTN</name>
<evidence type="ECO:0000313" key="3">
    <source>
        <dbReference type="Proteomes" id="UP001278571"/>
    </source>
</evidence>
<dbReference type="Gene3D" id="3.40.190.10">
    <property type="entry name" value="Periplasmic binding protein-like II"/>
    <property type="match status" value="2"/>
</dbReference>
<dbReference type="InterPro" id="IPR006059">
    <property type="entry name" value="SBP"/>
</dbReference>